<protein>
    <submittedName>
        <fullName evidence="1">Uncharacterized protein</fullName>
    </submittedName>
</protein>
<gene>
    <name evidence="1" type="ORF">PA905_20630</name>
</gene>
<name>A0A4P5ZFD3_PLAAG</name>
<sequence length="44" mass="4952">MTKIPQLIFLDTNVYLIGAVELESPEGLIIKWLGWEAGLFYVGL</sequence>
<accession>A0A4P5ZFD3</accession>
<organism evidence="1 2">
    <name type="scientific">Planktothrix agardhii CCAP 1459/11A</name>
    <dbReference type="NCBI Taxonomy" id="282420"/>
    <lineage>
        <taxon>Bacteria</taxon>
        <taxon>Bacillati</taxon>
        <taxon>Cyanobacteriota</taxon>
        <taxon>Cyanophyceae</taxon>
        <taxon>Oscillatoriophycideae</taxon>
        <taxon>Oscillatoriales</taxon>
        <taxon>Microcoleaceae</taxon>
        <taxon>Planktothrix</taxon>
    </lineage>
</organism>
<evidence type="ECO:0000313" key="1">
    <source>
        <dbReference type="EMBL" id="GDZ94113.1"/>
    </source>
</evidence>
<proteinExistence type="predicted"/>
<dbReference type="RefSeq" id="WP_269150191.1">
    <property type="nucleotide sequence ID" value="NZ_BJCD01000040.1"/>
</dbReference>
<comment type="caution">
    <text evidence="1">The sequence shown here is derived from an EMBL/GenBank/DDBJ whole genome shotgun (WGS) entry which is preliminary data.</text>
</comment>
<reference evidence="2" key="1">
    <citation type="submission" date="2019-02" db="EMBL/GenBank/DDBJ databases">
        <title>Draft genome sequence of Planktothrix agardhii NIES-905.</title>
        <authorList>
            <person name="Yamaguchi H."/>
            <person name="Suzuki S."/>
            <person name="Kawachi M."/>
        </authorList>
    </citation>
    <scope>NUCLEOTIDE SEQUENCE [LARGE SCALE GENOMIC DNA]</scope>
    <source>
        <strain evidence="2">CCAP 1459/11A</strain>
    </source>
</reference>
<evidence type="ECO:0000313" key="2">
    <source>
        <dbReference type="Proteomes" id="UP000299794"/>
    </source>
</evidence>
<dbReference type="EMBL" id="BJCD01000040">
    <property type="protein sequence ID" value="GDZ94113.1"/>
    <property type="molecule type" value="Genomic_DNA"/>
</dbReference>
<dbReference type="Proteomes" id="UP000299794">
    <property type="component" value="Unassembled WGS sequence"/>
</dbReference>
<dbReference type="AlphaFoldDB" id="A0A4P5ZFD3"/>